<dbReference type="Proteomes" id="UP000011776">
    <property type="component" value="Unassembled WGS sequence"/>
</dbReference>
<dbReference type="AlphaFoldDB" id="M3HI29"/>
<sequence length="83" mass="9971">MLKKNNQSSGKTEKQERSRVSSWPFLFLRKKFQNIRPTNNGFTISQRKARYQRLGFLRLEALERQEGSKKLDSYVFSIYFSFQ</sequence>
<evidence type="ECO:0000313" key="2">
    <source>
        <dbReference type="EMBL" id="EMG12300.1"/>
    </source>
</evidence>
<gene>
    <name evidence="2" type="ORF">LEP1GSC151_3685</name>
</gene>
<protein>
    <submittedName>
        <fullName evidence="2">Uncharacterized protein</fullName>
    </submittedName>
</protein>
<feature type="compositionally biased region" description="Polar residues" evidence="1">
    <location>
        <begin position="1"/>
        <end position="10"/>
    </location>
</feature>
<dbReference type="BioCyc" id="LINT1001599:G11K9-4979-MONOMER"/>
<evidence type="ECO:0000256" key="1">
    <source>
        <dbReference type="SAM" id="MobiDB-lite"/>
    </source>
</evidence>
<comment type="caution">
    <text evidence="2">The sequence shown here is derived from an EMBL/GenBank/DDBJ whole genome shotgun (WGS) entry which is preliminary data.</text>
</comment>
<feature type="region of interest" description="Disordered" evidence="1">
    <location>
        <begin position="1"/>
        <end position="20"/>
    </location>
</feature>
<organism evidence="2 3">
    <name type="scientific">Leptospira interrogans serovar Grippotyphosa str. LT2186</name>
    <dbReference type="NCBI Taxonomy" id="1001599"/>
    <lineage>
        <taxon>Bacteria</taxon>
        <taxon>Pseudomonadati</taxon>
        <taxon>Spirochaetota</taxon>
        <taxon>Spirochaetia</taxon>
        <taxon>Leptospirales</taxon>
        <taxon>Leptospiraceae</taxon>
        <taxon>Leptospira</taxon>
    </lineage>
</organism>
<dbReference type="EMBL" id="AFME02000108">
    <property type="protein sequence ID" value="EMG12300.1"/>
    <property type="molecule type" value="Genomic_DNA"/>
</dbReference>
<proteinExistence type="predicted"/>
<accession>M3HI29</accession>
<name>M3HI29_LEPIR</name>
<evidence type="ECO:0000313" key="3">
    <source>
        <dbReference type="Proteomes" id="UP000011776"/>
    </source>
</evidence>
<reference evidence="2 3" key="1">
    <citation type="submission" date="2013-02" db="EMBL/GenBank/DDBJ databases">
        <authorList>
            <person name="Harkins D.M."/>
            <person name="Durkin A.S."/>
            <person name="Brinkac L.M."/>
            <person name="Haft D.H."/>
            <person name="Selengut J.D."/>
            <person name="Sanka R."/>
            <person name="DePew J."/>
            <person name="Purushe J."/>
            <person name="Tulsiani S.M."/>
            <person name="Graham G.C."/>
            <person name="Burns M.-A."/>
            <person name="Dohnt M.F."/>
            <person name="Smythe L.D."/>
            <person name="McKay D.B."/>
            <person name="Craig S.B."/>
            <person name="Vinetz J.M."/>
            <person name="Sutton G.G."/>
            <person name="Nierman W.C."/>
            <person name="Fouts D.E."/>
        </authorList>
    </citation>
    <scope>NUCLEOTIDE SEQUENCE [LARGE SCALE GENOMIC DNA]</scope>
    <source>
        <strain evidence="2 3">LT2186</strain>
    </source>
</reference>